<dbReference type="Proteomes" id="UP000601223">
    <property type="component" value="Unassembled WGS sequence"/>
</dbReference>
<dbReference type="CDD" id="cd05155">
    <property type="entry name" value="APH_ChoK_like_1"/>
    <property type="match status" value="1"/>
</dbReference>
<dbReference type="Pfam" id="PF01636">
    <property type="entry name" value="APH"/>
    <property type="match status" value="1"/>
</dbReference>
<dbReference type="Gene3D" id="3.30.200.20">
    <property type="entry name" value="Phosphorylase Kinase, domain 1"/>
    <property type="match status" value="1"/>
</dbReference>
<gene>
    <name evidence="2" type="ORF">Cba03nite_23390</name>
</gene>
<name>A0A8J3NK05_9ACTN</name>
<dbReference type="Gene3D" id="3.90.1200.10">
    <property type="match status" value="1"/>
</dbReference>
<dbReference type="EMBL" id="BONF01000011">
    <property type="protein sequence ID" value="GIF80990.1"/>
    <property type="molecule type" value="Genomic_DNA"/>
</dbReference>
<accession>A0A8J3NK05</accession>
<dbReference type="InterPro" id="IPR051678">
    <property type="entry name" value="AGP_Transferase"/>
</dbReference>
<organism evidence="2 3">
    <name type="scientific">Catellatospora bangladeshensis</name>
    <dbReference type="NCBI Taxonomy" id="310355"/>
    <lineage>
        <taxon>Bacteria</taxon>
        <taxon>Bacillati</taxon>
        <taxon>Actinomycetota</taxon>
        <taxon>Actinomycetes</taxon>
        <taxon>Micromonosporales</taxon>
        <taxon>Micromonosporaceae</taxon>
        <taxon>Catellatospora</taxon>
    </lineage>
</organism>
<protein>
    <submittedName>
        <fullName evidence="2">Putative phosphotransferase</fullName>
    </submittedName>
</protein>
<reference evidence="2 3" key="1">
    <citation type="submission" date="2021-01" db="EMBL/GenBank/DDBJ databases">
        <title>Whole genome shotgun sequence of Catellatospora bangladeshensis NBRC 107357.</title>
        <authorList>
            <person name="Komaki H."/>
            <person name="Tamura T."/>
        </authorList>
    </citation>
    <scope>NUCLEOTIDE SEQUENCE [LARGE SCALE GENOMIC DNA]</scope>
    <source>
        <strain evidence="2 3">NBRC 107357</strain>
    </source>
</reference>
<dbReference type="PANTHER" id="PTHR21310">
    <property type="entry name" value="AMINOGLYCOSIDE PHOSPHOTRANSFERASE-RELATED-RELATED"/>
    <property type="match status" value="1"/>
</dbReference>
<dbReference type="AlphaFoldDB" id="A0A8J3NK05"/>
<dbReference type="PANTHER" id="PTHR21310:SF42">
    <property type="entry name" value="BIFUNCTIONAL AAC_APH"/>
    <property type="match status" value="1"/>
</dbReference>
<evidence type="ECO:0000259" key="1">
    <source>
        <dbReference type="Pfam" id="PF01636"/>
    </source>
</evidence>
<evidence type="ECO:0000313" key="2">
    <source>
        <dbReference type="EMBL" id="GIF80990.1"/>
    </source>
</evidence>
<sequence length="321" mass="34873">MGQLTTESGLPRRYAVRNAPRVQMHADQLTVTPAAVGALVVAQFPQWDGLTVTALRTQGTVNAIFRIGERITARFPLQPGEAAEARRHLEAEAEAARELAAHTRYAVPEPVAIGEPGAGYPMPWSVQTWVPGVTATDDDPADSTAFAHDLAAFITEVRAIDTRGRRFNGRGRGGELRTHDGWVQTCLDRSEPLFDVPRLRELWARWRELPRGDDPDVMNHGDLIPGNVLVSGGRLAGLLDVGGLGPADPALDLVSAWHLLEAGPRQTLREALGCDAATWERGKAWAFQQAIGAAWYYADTNPAMSLMGRRTIARILAAEPS</sequence>
<dbReference type="InterPro" id="IPR011009">
    <property type="entry name" value="Kinase-like_dom_sf"/>
</dbReference>
<dbReference type="SUPFAM" id="SSF56112">
    <property type="entry name" value="Protein kinase-like (PK-like)"/>
    <property type="match status" value="1"/>
</dbReference>
<keyword evidence="3" id="KW-1185">Reference proteome</keyword>
<comment type="caution">
    <text evidence="2">The sequence shown here is derived from an EMBL/GenBank/DDBJ whole genome shotgun (WGS) entry which is preliminary data.</text>
</comment>
<proteinExistence type="predicted"/>
<evidence type="ECO:0000313" key="3">
    <source>
        <dbReference type="Proteomes" id="UP000601223"/>
    </source>
</evidence>
<dbReference type="InterPro" id="IPR002575">
    <property type="entry name" value="Aminoglycoside_PTrfase"/>
</dbReference>
<feature type="domain" description="Aminoglycoside phosphotransferase" evidence="1">
    <location>
        <begin position="74"/>
        <end position="285"/>
    </location>
</feature>